<accession>A0A448WGX1</accession>
<protein>
    <recommendedName>
        <fullName evidence="2">CoA carboxyltransferase C-terminal domain-containing protein</fullName>
    </recommendedName>
</protein>
<reference evidence="3" key="1">
    <citation type="submission" date="2018-11" db="EMBL/GenBank/DDBJ databases">
        <authorList>
            <consortium name="Pathogen Informatics"/>
        </authorList>
    </citation>
    <scope>NUCLEOTIDE SEQUENCE</scope>
</reference>
<sequence length="199" mass="21434">TSHVIGVAERCAEDLFTQIYKHNSKPILLQPPIRPNYESLSLASSNGAKGFMVGREAEAGGIAKHGAKLVTAVACAQVPKFTVIVGGSYGAGNYGMCGRAFSPNLLFMWPNARISVMGGEQAANVLAQIQTDQRRRENKPEVIDLVACPVRPARLIRLYVATTTGSTSMLLGSYGPLFPPRLHTPSATIHRHGYKWGCV</sequence>
<dbReference type="Gene3D" id="3.90.226.10">
    <property type="entry name" value="2-enoyl-CoA Hydratase, Chain A, domain 1"/>
    <property type="match status" value="1"/>
</dbReference>
<dbReference type="InterPro" id="IPR034733">
    <property type="entry name" value="AcCoA_carboxyl_beta"/>
</dbReference>
<dbReference type="InterPro" id="IPR045190">
    <property type="entry name" value="MCCB/AccD1-like"/>
</dbReference>
<dbReference type="OrthoDB" id="439921at2759"/>
<dbReference type="GO" id="GO:1905202">
    <property type="term" value="C:methylcrotonoyl-CoA carboxylase complex"/>
    <property type="evidence" value="ECO:0007669"/>
    <property type="project" value="TreeGrafter"/>
</dbReference>
<organism evidence="3 4">
    <name type="scientific">Protopolystoma xenopodis</name>
    <dbReference type="NCBI Taxonomy" id="117903"/>
    <lineage>
        <taxon>Eukaryota</taxon>
        <taxon>Metazoa</taxon>
        <taxon>Spiralia</taxon>
        <taxon>Lophotrochozoa</taxon>
        <taxon>Platyhelminthes</taxon>
        <taxon>Monogenea</taxon>
        <taxon>Polyopisthocotylea</taxon>
        <taxon>Polystomatidea</taxon>
        <taxon>Polystomatidae</taxon>
        <taxon>Protopolystoma</taxon>
    </lineage>
</organism>
<keyword evidence="4" id="KW-1185">Reference proteome</keyword>
<name>A0A448WGX1_9PLAT</name>
<feature type="non-terminal residue" evidence="3">
    <location>
        <position position="1"/>
    </location>
</feature>
<proteinExistence type="inferred from homology"/>
<evidence type="ECO:0000256" key="1">
    <source>
        <dbReference type="ARBA" id="ARBA00006102"/>
    </source>
</evidence>
<comment type="similarity">
    <text evidence="1">Belongs to the AccD/PCCB family.</text>
</comment>
<feature type="domain" description="CoA carboxyltransferase C-terminal" evidence="2">
    <location>
        <begin position="1"/>
        <end position="199"/>
    </location>
</feature>
<dbReference type="GO" id="GO:0004485">
    <property type="term" value="F:methylcrotonoyl-CoA carboxylase activity"/>
    <property type="evidence" value="ECO:0007669"/>
    <property type="project" value="TreeGrafter"/>
</dbReference>
<evidence type="ECO:0000313" key="3">
    <source>
        <dbReference type="EMBL" id="VEL11364.1"/>
    </source>
</evidence>
<dbReference type="PANTHER" id="PTHR22855">
    <property type="entry name" value="ACETYL, PROPIONYL, PYRUVATE, AND GLUTACONYL CARBOXYLASE-RELATED"/>
    <property type="match status" value="1"/>
</dbReference>
<dbReference type="GO" id="GO:0006552">
    <property type="term" value="P:L-leucine catabolic process"/>
    <property type="evidence" value="ECO:0007669"/>
    <property type="project" value="TreeGrafter"/>
</dbReference>
<dbReference type="PANTHER" id="PTHR22855:SF13">
    <property type="entry name" value="METHYLCROTONOYL-COA CARBOXYLASE BETA CHAIN, MITOCHONDRIAL"/>
    <property type="match status" value="1"/>
</dbReference>
<dbReference type="InterPro" id="IPR029045">
    <property type="entry name" value="ClpP/crotonase-like_dom_sf"/>
</dbReference>
<dbReference type="AlphaFoldDB" id="A0A448WGX1"/>
<evidence type="ECO:0000313" key="4">
    <source>
        <dbReference type="Proteomes" id="UP000784294"/>
    </source>
</evidence>
<dbReference type="PROSITE" id="PS50989">
    <property type="entry name" value="COA_CT_CTER"/>
    <property type="match status" value="1"/>
</dbReference>
<dbReference type="EMBL" id="CAAALY010011613">
    <property type="protein sequence ID" value="VEL11364.1"/>
    <property type="molecule type" value="Genomic_DNA"/>
</dbReference>
<gene>
    <name evidence="3" type="ORF">PXEA_LOCUS4804</name>
</gene>
<dbReference type="Proteomes" id="UP000784294">
    <property type="component" value="Unassembled WGS sequence"/>
</dbReference>
<dbReference type="InterPro" id="IPR011763">
    <property type="entry name" value="COA_CT_C"/>
</dbReference>
<evidence type="ECO:0000259" key="2">
    <source>
        <dbReference type="PROSITE" id="PS50989"/>
    </source>
</evidence>
<dbReference type="GO" id="GO:0005739">
    <property type="term" value="C:mitochondrion"/>
    <property type="evidence" value="ECO:0007669"/>
    <property type="project" value="TreeGrafter"/>
</dbReference>
<dbReference type="Pfam" id="PF01039">
    <property type="entry name" value="Carboxyl_trans"/>
    <property type="match status" value="1"/>
</dbReference>
<dbReference type="SUPFAM" id="SSF52096">
    <property type="entry name" value="ClpP/crotonase"/>
    <property type="match status" value="1"/>
</dbReference>
<comment type="caution">
    <text evidence="3">The sequence shown here is derived from an EMBL/GenBank/DDBJ whole genome shotgun (WGS) entry which is preliminary data.</text>
</comment>